<dbReference type="RefSeq" id="WP_046697034.1">
    <property type="nucleotide sequence ID" value="NZ_CP011376.1"/>
</dbReference>
<dbReference type="GO" id="GO:0009279">
    <property type="term" value="C:cell outer membrane"/>
    <property type="evidence" value="ECO:0007669"/>
    <property type="project" value="UniProtKB-SubCell"/>
</dbReference>
<sequence>MNLKRTNVKSNEMKEVFVDADGYFLDTITPTRYVLGLDYTADSDKWGMNAVWTITGAKNSDELKTKSHVPSGEAYERTATSAKSRSWNTLDLSAFYRPSEHITLRGSVQNALNYRYSTWESLRQTSITSGNRHGQNSSNQYAAPGRNFVVSLEMKY</sequence>
<keyword evidence="3" id="KW-1134">Transmembrane beta strand</keyword>
<keyword evidence="4" id="KW-0812">Transmembrane</keyword>
<dbReference type="AlphaFoldDB" id="A0AAC8T7J4"/>
<keyword evidence="2" id="KW-0813">Transport</keyword>
<evidence type="ECO:0000256" key="7">
    <source>
        <dbReference type="ARBA" id="ARBA00023237"/>
    </source>
</evidence>
<dbReference type="InterPro" id="IPR036942">
    <property type="entry name" value="Beta-barrel_TonB_sf"/>
</dbReference>
<evidence type="ECO:0000259" key="8">
    <source>
        <dbReference type="Pfam" id="PF00593"/>
    </source>
</evidence>
<dbReference type="PANTHER" id="PTHR30069:SF54">
    <property type="entry name" value="TRANSFERRIN-BINDING PROTEIN A"/>
    <property type="match status" value="1"/>
</dbReference>
<evidence type="ECO:0000256" key="3">
    <source>
        <dbReference type="ARBA" id="ARBA00022452"/>
    </source>
</evidence>
<evidence type="ECO:0000313" key="10">
    <source>
        <dbReference type="Proteomes" id="UP000077465"/>
    </source>
</evidence>
<dbReference type="InterPro" id="IPR000531">
    <property type="entry name" value="Beta-barrel_TonB"/>
</dbReference>
<feature type="domain" description="TonB-dependent receptor-like beta-barrel" evidence="8">
    <location>
        <begin position="18"/>
        <end position="110"/>
    </location>
</feature>
<protein>
    <recommendedName>
        <fullName evidence="8">TonB-dependent receptor-like beta-barrel domain-containing protein</fullName>
    </recommendedName>
</protein>
<keyword evidence="6" id="KW-0472">Membrane</keyword>
<dbReference type="GO" id="GO:0044718">
    <property type="term" value="P:siderophore transmembrane transport"/>
    <property type="evidence" value="ECO:0007669"/>
    <property type="project" value="TreeGrafter"/>
</dbReference>
<evidence type="ECO:0000256" key="2">
    <source>
        <dbReference type="ARBA" id="ARBA00022448"/>
    </source>
</evidence>
<name>A0AAC8T7J4_9GAMM</name>
<dbReference type="GO" id="GO:0015344">
    <property type="term" value="F:siderophore uptake transmembrane transporter activity"/>
    <property type="evidence" value="ECO:0007669"/>
    <property type="project" value="TreeGrafter"/>
</dbReference>
<proteinExistence type="predicted"/>
<keyword evidence="7" id="KW-0998">Cell outer membrane</keyword>
<dbReference type="InterPro" id="IPR039426">
    <property type="entry name" value="TonB-dep_rcpt-like"/>
</dbReference>
<reference evidence="9 10" key="1">
    <citation type="submission" date="2015-05" db="EMBL/GenBank/DDBJ databases">
        <authorList>
            <person name="Dickey A."/>
            <person name="Clawson M."/>
            <person name="Bono J."/>
            <person name="Loy J.D."/>
        </authorList>
    </citation>
    <scope>NUCLEOTIDE SEQUENCE [LARGE SCALE GENOMIC DNA]</scope>
    <source>
        <strain evidence="9 10">22581</strain>
    </source>
</reference>
<evidence type="ECO:0000256" key="5">
    <source>
        <dbReference type="ARBA" id="ARBA00023077"/>
    </source>
</evidence>
<organism evidence="9 10">
    <name type="scientific">Moraxella bovoculi</name>
    <dbReference type="NCBI Taxonomy" id="386891"/>
    <lineage>
        <taxon>Bacteria</taxon>
        <taxon>Pseudomonadati</taxon>
        <taxon>Pseudomonadota</taxon>
        <taxon>Gammaproteobacteria</taxon>
        <taxon>Moraxellales</taxon>
        <taxon>Moraxellaceae</taxon>
        <taxon>Moraxella</taxon>
    </lineage>
</organism>
<dbReference type="SUPFAM" id="SSF56935">
    <property type="entry name" value="Porins"/>
    <property type="match status" value="1"/>
</dbReference>
<dbReference type="Gene3D" id="2.40.170.20">
    <property type="entry name" value="TonB-dependent receptor, beta-barrel domain"/>
    <property type="match status" value="1"/>
</dbReference>
<dbReference type="Proteomes" id="UP000077465">
    <property type="component" value="Chromosome"/>
</dbReference>
<accession>A0AAC8T7J4</accession>
<dbReference type="PANTHER" id="PTHR30069">
    <property type="entry name" value="TONB-DEPENDENT OUTER MEMBRANE RECEPTOR"/>
    <property type="match status" value="1"/>
</dbReference>
<comment type="subcellular location">
    <subcellularLocation>
        <location evidence="1">Cell outer membrane</location>
        <topology evidence="1">Multi-pass membrane protein</topology>
    </subcellularLocation>
</comment>
<evidence type="ECO:0000256" key="4">
    <source>
        <dbReference type="ARBA" id="ARBA00022692"/>
    </source>
</evidence>
<dbReference type="EMBL" id="CP011376">
    <property type="protein sequence ID" value="AKG07280.1"/>
    <property type="molecule type" value="Genomic_DNA"/>
</dbReference>
<gene>
    <name evidence="9" type="ORF">AAX06_02800</name>
</gene>
<evidence type="ECO:0000313" key="9">
    <source>
        <dbReference type="EMBL" id="AKG07280.1"/>
    </source>
</evidence>
<evidence type="ECO:0000256" key="6">
    <source>
        <dbReference type="ARBA" id="ARBA00023136"/>
    </source>
</evidence>
<keyword evidence="5" id="KW-0798">TonB box</keyword>
<dbReference type="Pfam" id="PF00593">
    <property type="entry name" value="TonB_dep_Rec_b-barrel"/>
    <property type="match status" value="1"/>
</dbReference>
<evidence type="ECO:0000256" key="1">
    <source>
        <dbReference type="ARBA" id="ARBA00004571"/>
    </source>
</evidence>